<evidence type="ECO:0000313" key="4">
    <source>
        <dbReference type="Proteomes" id="UP000013785"/>
    </source>
</evidence>
<dbReference type="AlphaFoldDB" id="R3TND5"/>
<dbReference type="HOGENOM" id="CLU_986058_0_0_9"/>
<keyword evidence="2" id="KW-0472">Membrane</keyword>
<reference evidence="3 4" key="1">
    <citation type="submission" date="2013-02" db="EMBL/GenBank/DDBJ databases">
        <title>The Genome Sequence of Enterococcus phoeniculicola BAA-412.</title>
        <authorList>
            <consortium name="The Broad Institute Genome Sequencing Platform"/>
            <consortium name="The Broad Institute Genome Sequencing Center for Infectious Disease"/>
            <person name="Earl A.M."/>
            <person name="Gilmore M.S."/>
            <person name="Lebreton F."/>
            <person name="Walker B."/>
            <person name="Young S.K."/>
            <person name="Zeng Q."/>
            <person name="Gargeya S."/>
            <person name="Fitzgerald M."/>
            <person name="Haas B."/>
            <person name="Abouelleil A."/>
            <person name="Alvarado L."/>
            <person name="Arachchi H.M."/>
            <person name="Berlin A.M."/>
            <person name="Chapman S.B."/>
            <person name="Dewar J."/>
            <person name="Goldberg J."/>
            <person name="Griggs A."/>
            <person name="Gujja S."/>
            <person name="Hansen M."/>
            <person name="Howarth C."/>
            <person name="Imamovic A."/>
            <person name="Larimer J."/>
            <person name="McCowan C."/>
            <person name="Murphy C."/>
            <person name="Neiman D."/>
            <person name="Pearson M."/>
            <person name="Priest M."/>
            <person name="Roberts A."/>
            <person name="Saif S."/>
            <person name="Shea T."/>
            <person name="Sisk P."/>
            <person name="Sykes S."/>
            <person name="Wortman J."/>
            <person name="Nusbaum C."/>
            <person name="Birren B."/>
        </authorList>
    </citation>
    <scope>NUCLEOTIDE SEQUENCE [LARGE SCALE GENOMIC DNA]</scope>
    <source>
        <strain evidence="3 4">ATCC BAA-412</strain>
    </source>
</reference>
<keyword evidence="4" id="KW-1185">Reference proteome</keyword>
<dbReference type="Proteomes" id="UP000013785">
    <property type="component" value="Unassembled WGS sequence"/>
</dbReference>
<dbReference type="EMBL" id="AJAT01000016">
    <property type="protein sequence ID" value="EOL43004.1"/>
    <property type="molecule type" value="Genomic_DNA"/>
</dbReference>
<comment type="caution">
    <text evidence="3">The sequence shown here is derived from an EMBL/GenBank/DDBJ whole genome shotgun (WGS) entry which is preliminary data.</text>
</comment>
<name>R3TND5_9ENTE</name>
<evidence type="ECO:0000313" key="3">
    <source>
        <dbReference type="EMBL" id="EOL43004.1"/>
    </source>
</evidence>
<keyword evidence="2" id="KW-0812">Transmembrane</keyword>
<sequence>MSIEKMKKRVVPTIKKIDLNRKIRLLFSSSKLVIFMAIVTLFSLIFLWESPFIFPNQSTIKNDIGTTLKLKNQDITVLYATKTKAANDLKIIVKIQDSNAMDKEYQSVIVNMDDGKKREAPLVLLYGNYFLIQTKLKSNWKQAALAIGTVNKPKENSNNMEVDYFFSSSKLRNVGHLSIKDYRLIATNLEKEAVVKKIGVVKNQIKKNEKEIEKIDRKINLNLTDSLYQTDKQKEETTEINQRLNTQIDSYQKKNEEKKTLIAEMKIQVLKVSEHRKKLEKD</sequence>
<organism evidence="3 4">
    <name type="scientific">Enterococcus phoeniculicola ATCC BAA-412</name>
    <dbReference type="NCBI Taxonomy" id="1158610"/>
    <lineage>
        <taxon>Bacteria</taxon>
        <taxon>Bacillati</taxon>
        <taxon>Bacillota</taxon>
        <taxon>Bacilli</taxon>
        <taxon>Lactobacillales</taxon>
        <taxon>Enterococcaceae</taxon>
        <taxon>Enterococcus</taxon>
    </lineage>
</organism>
<proteinExistence type="predicted"/>
<dbReference type="PATRIC" id="fig|1158610.3.peg.1973"/>
<feature type="transmembrane region" description="Helical" evidence="2">
    <location>
        <begin position="25"/>
        <end position="48"/>
    </location>
</feature>
<feature type="coiled-coil region" evidence="1">
    <location>
        <begin position="198"/>
        <end position="282"/>
    </location>
</feature>
<gene>
    <name evidence="3" type="ORF">UC3_01981</name>
</gene>
<keyword evidence="1" id="KW-0175">Coiled coil</keyword>
<dbReference type="STRING" id="154621.RV11_GL003179"/>
<dbReference type="RefSeq" id="WP_010768643.1">
    <property type="nucleotide sequence ID" value="NZ_ASWE01000002.1"/>
</dbReference>
<keyword evidence="2" id="KW-1133">Transmembrane helix</keyword>
<protein>
    <submittedName>
        <fullName evidence="3">Uncharacterized protein</fullName>
    </submittedName>
</protein>
<evidence type="ECO:0000256" key="1">
    <source>
        <dbReference type="SAM" id="Coils"/>
    </source>
</evidence>
<accession>R3TND5</accession>
<evidence type="ECO:0000256" key="2">
    <source>
        <dbReference type="SAM" id="Phobius"/>
    </source>
</evidence>